<protein>
    <submittedName>
        <fullName evidence="1">Lipopolysaccharide-assembly, LptC-related</fullName>
    </submittedName>
</protein>
<reference evidence="1 2" key="1">
    <citation type="submission" date="2016-10" db="EMBL/GenBank/DDBJ databases">
        <authorList>
            <person name="de Groot N.N."/>
        </authorList>
    </citation>
    <scope>NUCLEOTIDE SEQUENCE [LARGE SCALE GENOMIC DNA]</scope>
    <source>
        <strain evidence="1 2">DSM 9236</strain>
    </source>
</reference>
<dbReference type="GO" id="GO:0030288">
    <property type="term" value="C:outer membrane-bounded periplasmic space"/>
    <property type="evidence" value="ECO:0007669"/>
    <property type="project" value="TreeGrafter"/>
</dbReference>
<dbReference type="Pfam" id="PF06835">
    <property type="entry name" value="LptC"/>
    <property type="match status" value="1"/>
</dbReference>
<dbReference type="Proteomes" id="UP000198896">
    <property type="component" value="Unassembled WGS sequence"/>
</dbReference>
<dbReference type="InterPro" id="IPR052363">
    <property type="entry name" value="LPS_export_LptC"/>
</dbReference>
<dbReference type="AlphaFoldDB" id="A0A1I2C7Z6"/>
<evidence type="ECO:0000313" key="1">
    <source>
        <dbReference type="EMBL" id="SFE64437.1"/>
    </source>
</evidence>
<sequence>MAVKNKNTVLAVAAGLGALFLVFAWLFWGSTVPEPTDKTKKAETNTTKATVYNTVLHRDADGKRLWELKVGEAIQLNDNLVRAKQLEGTVYLSNGDEMYVTAKAGEIKTKSNEFMLSNGVTARLKQGGFLKANKVEWKQKQDILTATGAVKVIKDDMLAMAEKIITSSKFEHFKLKDKAHVERGGKYEEK</sequence>
<dbReference type="STRING" id="1123323.SAMN05216245_11162"/>
<name>A0A1I2C7Z6_9FIRM</name>
<dbReference type="OrthoDB" id="1629081at2"/>
<accession>A0A1I2C7Z6</accession>
<evidence type="ECO:0000313" key="2">
    <source>
        <dbReference type="Proteomes" id="UP000198896"/>
    </source>
</evidence>
<dbReference type="GO" id="GO:0015920">
    <property type="term" value="P:lipopolysaccharide transport"/>
    <property type="evidence" value="ECO:0007669"/>
    <property type="project" value="TreeGrafter"/>
</dbReference>
<proteinExistence type="predicted"/>
<dbReference type="PANTHER" id="PTHR37481">
    <property type="entry name" value="LIPOPOLYSACCHARIDE EXPORT SYSTEM PROTEIN LPTC"/>
    <property type="match status" value="1"/>
</dbReference>
<dbReference type="GO" id="GO:0005886">
    <property type="term" value="C:plasma membrane"/>
    <property type="evidence" value="ECO:0007669"/>
    <property type="project" value="TreeGrafter"/>
</dbReference>
<keyword evidence="2" id="KW-1185">Reference proteome</keyword>
<dbReference type="PANTHER" id="PTHR37481:SF1">
    <property type="entry name" value="LIPOPOLYSACCHARIDE EXPORT SYSTEM PROTEIN LPTC"/>
    <property type="match status" value="1"/>
</dbReference>
<dbReference type="InterPro" id="IPR010664">
    <property type="entry name" value="LipoPS_assembly_LptC-rel"/>
</dbReference>
<organism evidence="1 2">
    <name type="scientific">Succiniclasticum ruminis DSM 9236</name>
    <dbReference type="NCBI Taxonomy" id="1123323"/>
    <lineage>
        <taxon>Bacteria</taxon>
        <taxon>Bacillati</taxon>
        <taxon>Bacillota</taxon>
        <taxon>Negativicutes</taxon>
        <taxon>Acidaminococcales</taxon>
        <taxon>Acidaminococcaceae</taxon>
        <taxon>Succiniclasticum</taxon>
    </lineage>
</organism>
<dbReference type="GO" id="GO:0017089">
    <property type="term" value="F:glycolipid transfer activity"/>
    <property type="evidence" value="ECO:0007669"/>
    <property type="project" value="TreeGrafter"/>
</dbReference>
<dbReference type="EMBL" id="FONL01000011">
    <property type="protein sequence ID" value="SFE64437.1"/>
    <property type="molecule type" value="Genomic_DNA"/>
</dbReference>
<gene>
    <name evidence="1" type="ORF">SAMN05216245_11162</name>
</gene>